<evidence type="ECO:0000256" key="1">
    <source>
        <dbReference type="ARBA" id="ARBA00004651"/>
    </source>
</evidence>
<feature type="transmembrane region" description="Helical" evidence="8">
    <location>
        <begin position="140"/>
        <end position="159"/>
    </location>
</feature>
<proteinExistence type="inferred from homology"/>
<feature type="transmembrane region" description="Helical" evidence="8">
    <location>
        <begin position="165"/>
        <end position="185"/>
    </location>
</feature>
<keyword evidence="4" id="KW-1003">Cell membrane</keyword>
<feature type="transmembrane region" description="Helical" evidence="8">
    <location>
        <begin position="325"/>
        <end position="343"/>
    </location>
</feature>
<evidence type="ECO:0000256" key="4">
    <source>
        <dbReference type="ARBA" id="ARBA00022475"/>
    </source>
</evidence>
<evidence type="ECO:0000256" key="8">
    <source>
        <dbReference type="SAM" id="Phobius"/>
    </source>
</evidence>
<dbReference type="InterPro" id="IPR037294">
    <property type="entry name" value="ABC_BtuC-like"/>
</dbReference>
<dbReference type="InterPro" id="IPR000522">
    <property type="entry name" value="ABC_transptr_permease_BtuC"/>
</dbReference>
<keyword evidence="6 8" id="KW-1133">Transmembrane helix</keyword>
<evidence type="ECO:0000256" key="6">
    <source>
        <dbReference type="ARBA" id="ARBA00022989"/>
    </source>
</evidence>
<evidence type="ECO:0000256" key="5">
    <source>
        <dbReference type="ARBA" id="ARBA00022692"/>
    </source>
</evidence>
<dbReference type="PANTHER" id="PTHR30472:SF24">
    <property type="entry name" value="FERRIC ENTEROBACTIN TRANSPORT SYSTEM PERMEASE PROTEIN FEPG"/>
    <property type="match status" value="1"/>
</dbReference>
<feature type="transmembrane region" description="Helical" evidence="8">
    <location>
        <begin position="51"/>
        <end position="74"/>
    </location>
</feature>
<gene>
    <name evidence="9" type="ORF">GCM10009799_49890</name>
</gene>
<comment type="caution">
    <text evidence="9">The sequence shown here is derived from an EMBL/GenBank/DDBJ whole genome shotgun (WGS) entry which is preliminary data.</text>
</comment>
<reference evidence="9 10" key="1">
    <citation type="journal article" date="2019" name="Int. J. Syst. Evol. Microbiol.">
        <title>The Global Catalogue of Microorganisms (GCM) 10K type strain sequencing project: providing services to taxonomists for standard genome sequencing and annotation.</title>
        <authorList>
            <consortium name="The Broad Institute Genomics Platform"/>
            <consortium name="The Broad Institute Genome Sequencing Center for Infectious Disease"/>
            <person name="Wu L."/>
            <person name="Ma J."/>
        </authorList>
    </citation>
    <scope>NUCLEOTIDE SEQUENCE [LARGE SCALE GENOMIC DNA]</scope>
    <source>
        <strain evidence="9 10">JCM 15313</strain>
    </source>
</reference>
<dbReference type="EMBL" id="BAAAPC010000031">
    <property type="protein sequence ID" value="GAA2015742.1"/>
    <property type="molecule type" value="Genomic_DNA"/>
</dbReference>
<keyword evidence="5 8" id="KW-0812">Transmembrane</keyword>
<dbReference type="Pfam" id="PF01032">
    <property type="entry name" value="FecCD"/>
    <property type="match status" value="1"/>
</dbReference>
<dbReference type="PANTHER" id="PTHR30472">
    <property type="entry name" value="FERRIC ENTEROBACTIN TRANSPORT SYSTEM PERMEASE PROTEIN"/>
    <property type="match status" value="1"/>
</dbReference>
<keyword evidence="10" id="KW-1185">Reference proteome</keyword>
<feature type="transmembrane region" description="Helical" evidence="8">
    <location>
        <begin position="194"/>
        <end position="213"/>
    </location>
</feature>
<dbReference type="SUPFAM" id="SSF81345">
    <property type="entry name" value="ABC transporter involved in vitamin B12 uptake, BtuC"/>
    <property type="match status" value="1"/>
</dbReference>
<sequence>MTAPEGQAAQSRAVGTMRPPTRIPRARAAASVTPMGYAPMRSRSERVALRVHIRTVAACAVLAAGLLGMAVLALTVGDFPLSPSEVAAVLVGQGSPGHEFIVFTLRMPRLLTALFVGAALAVSGAILQRLSGNPLGSPDIIGFTNGAATGALIVIVLISGSMLQIALGALVGGVVTAVIIYLLAFTRGVRGSRFILVGIGIAAMALAANSYLITRASLQDALSAQAWLVGSINNVGTEQAVAVGLALAVLLPVAVYHGRALSLLGMGDDAAKALGVGVERSRLVLILVSVVLAAIATAATGPILFVALAAPQLAQRLTRSPGPGLIPAALMGALLLLVSDFAVQRLFSTAALPVGTATGLIGGLYLIWLLIAEWRRGRG</sequence>
<feature type="transmembrane region" description="Helical" evidence="8">
    <location>
        <begin position="110"/>
        <end position="128"/>
    </location>
</feature>
<protein>
    <submittedName>
        <fullName evidence="9">Iron chelate uptake ABC transporter family permease subunit</fullName>
    </submittedName>
</protein>
<name>A0ABN2TNZ3_9ACTN</name>
<keyword evidence="3" id="KW-0813">Transport</keyword>
<accession>A0ABN2TNZ3</accession>
<evidence type="ECO:0000256" key="3">
    <source>
        <dbReference type="ARBA" id="ARBA00022448"/>
    </source>
</evidence>
<comment type="subcellular location">
    <subcellularLocation>
        <location evidence="1">Cell membrane</location>
        <topology evidence="1">Multi-pass membrane protein</topology>
    </subcellularLocation>
</comment>
<evidence type="ECO:0000256" key="2">
    <source>
        <dbReference type="ARBA" id="ARBA00007935"/>
    </source>
</evidence>
<evidence type="ECO:0000256" key="7">
    <source>
        <dbReference type="ARBA" id="ARBA00023136"/>
    </source>
</evidence>
<dbReference type="Gene3D" id="1.10.3470.10">
    <property type="entry name" value="ABC transporter involved in vitamin B12 uptake, BtuC"/>
    <property type="match status" value="1"/>
</dbReference>
<feature type="transmembrane region" description="Helical" evidence="8">
    <location>
        <begin position="283"/>
        <end position="305"/>
    </location>
</feature>
<keyword evidence="7 8" id="KW-0472">Membrane</keyword>
<feature type="transmembrane region" description="Helical" evidence="8">
    <location>
        <begin position="350"/>
        <end position="371"/>
    </location>
</feature>
<evidence type="ECO:0000313" key="10">
    <source>
        <dbReference type="Proteomes" id="UP001501585"/>
    </source>
</evidence>
<dbReference type="Proteomes" id="UP001501585">
    <property type="component" value="Unassembled WGS sequence"/>
</dbReference>
<comment type="similarity">
    <text evidence="2">Belongs to the binding-protein-dependent transport system permease family. FecCD subfamily.</text>
</comment>
<organism evidence="9 10">
    <name type="scientific">Nocardiopsis rhodophaea</name>
    <dbReference type="NCBI Taxonomy" id="280238"/>
    <lineage>
        <taxon>Bacteria</taxon>
        <taxon>Bacillati</taxon>
        <taxon>Actinomycetota</taxon>
        <taxon>Actinomycetes</taxon>
        <taxon>Streptosporangiales</taxon>
        <taxon>Nocardiopsidaceae</taxon>
        <taxon>Nocardiopsis</taxon>
    </lineage>
</organism>
<feature type="transmembrane region" description="Helical" evidence="8">
    <location>
        <begin position="240"/>
        <end position="262"/>
    </location>
</feature>
<evidence type="ECO:0000313" key="9">
    <source>
        <dbReference type="EMBL" id="GAA2015742.1"/>
    </source>
</evidence>
<dbReference type="CDD" id="cd06550">
    <property type="entry name" value="TM_ABC_iron-siderophores_like"/>
    <property type="match status" value="1"/>
</dbReference>